<dbReference type="AlphaFoldDB" id="A0A834TLS9"/>
<gene>
    <name evidence="1" type="ORF">G2W53_021355</name>
</gene>
<keyword evidence="2" id="KW-1185">Reference proteome</keyword>
<dbReference type="Proteomes" id="UP000634136">
    <property type="component" value="Unassembled WGS sequence"/>
</dbReference>
<evidence type="ECO:0000313" key="1">
    <source>
        <dbReference type="EMBL" id="KAF7823211.1"/>
    </source>
</evidence>
<dbReference type="EMBL" id="JAAIUW010000007">
    <property type="protein sequence ID" value="KAF7823211.1"/>
    <property type="molecule type" value="Genomic_DNA"/>
</dbReference>
<organism evidence="1 2">
    <name type="scientific">Senna tora</name>
    <dbReference type="NCBI Taxonomy" id="362788"/>
    <lineage>
        <taxon>Eukaryota</taxon>
        <taxon>Viridiplantae</taxon>
        <taxon>Streptophyta</taxon>
        <taxon>Embryophyta</taxon>
        <taxon>Tracheophyta</taxon>
        <taxon>Spermatophyta</taxon>
        <taxon>Magnoliopsida</taxon>
        <taxon>eudicotyledons</taxon>
        <taxon>Gunneridae</taxon>
        <taxon>Pentapetalae</taxon>
        <taxon>rosids</taxon>
        <taxon>fabids</taxon>
        <taxon>Fabales</taxon>
        <taxon>Fabaceae</taxon>
        <taxon>Caesalpinioideae</taxon>
        <taxon>Cassia clade</taxon>
        <taxon>Senna</taxon>
    </lineage>
</organism>
<accession>A0A834TLS9</accession>
<sequence>MVRSFPVLREGATAWEMREGAQLAREQIL</sequence>
<evidence type="ECO:0000313" key="2">
    <source>
        <dbReference type="Proteomes" id="UP000634136"/>
    </source>
</evidence>
<name>A0A834TLS9_9FABA</name>
<proteinExistence type="predicted"/>
<reference evidence="1" key="1">
    <citation type="submission" date="2020-09" db="EMBL/GenBank/DDBJ databases">
        <title>Genome-Enabled Discovery of Anthraquinone Biosynthesis in Senna tora.</title>
        <authorList>
            <person name="Kang S.-H."/>
            <person name="Pandey R.P."/>
            <person name="Lee C.-M."/>
            <person name="Sim J.-S."/>
            <person name="Jeong J.-T."/>
            <person name="Choi B.-S."/>
            <person name="Jung M."/>
            <person name="Ginzburg D."/>
            <person name="Zhao K."/>
            <person name="Won S.Y."/>
            <person name="Oh T.-J."/>
            <person name="Yu Y."/>
            <person name="Kim N.-H."/>
            <person name="Lee O.R."/>
            <person name="Lee T.-H."/>
            <person name="Bashyal P."/>
            <person name="Kim T.-S."/>
            <person name="Lee W.-H."/>
            <person name="Kawkins C."/>
            <person name="Kim C.-K."/>
            <person name="Kim J.S."/>
            <person name="Ahn B.O."/>
            <person name="Rhee S.Y."/>
            <person name="Sohng J.K."/>
        </authorList>
    </citation>
    <scope>NUCLEOTIDE SEQUENCE</scope>
    <source>
        <tissue evidence="1">Leaf</tissue>
    </source>
</reference>
<comment type="caution">
    <text evidence="1">The sequence shown here is derived from an EMBL/GenBank/DDBJ whole genome shotgun (WGS) entry which is preliminary data.</text>
</comment>
<protein>
    <submittedName>
        <fullName evidence="1">Uncharacterized protein</fullName>
    </submittedName>
</protein>